<dbReference type="EC" id="2.4.-.-" evidence="2"/>
<comment type="caution">
    <text evidence="2">The sequence shown here is derived from an EMBL/GenBank/DDBJ whole genome shotgun (WGS) entry which is preliminary data.</text>
</comment>
<feature type="domain" description="Glycosyltransferase 2-like" evidence="1">
    <location>
        <begin position="219"/>
        <end position="330"/>
    </location>
</feature>
<dbReference type="SUPFAM" id="SSF53448">
    <property type="entry name" value="Nucleotide-diphospho-sugar transferases"/>
    <property type="match status" value="1"/>
</dbReference>
<evidence type="ECO:0000313" key="2">
    <source>
        <dbReference type="EMBL" id="MEN1760776.1"/>
    </source>
</evidence>
<dbReference type="InterPro" id="IPR029063">
    <property type="entry name" value="SAM-dependent_MTases_sf"/>
</dbReference>
<dbReference type="SUPFAM" id="SSF53335">
    <property type="entry name" value="S-adenosyl-L-methionine-dependent methyltransferases"/>
    <property type="match status" value="1"/>
</dbReference>
<evidence type="ECO:0000259" key="1">
    <source>
        <dbReference type="Pfam" id="PF00535"/>
    </source>
</evidence>
<dbReference type="Gene3D" id="3.40.50.720">
    <property type="entry name" value="NAD(P)-binding Rossmann-like Domain"/>
    <property type="match status" value="1"/>
</dbReference>
<dbReference type="InterPro" id="IPR029044">
    <property type="entry name" value="Nucleotide-diphossugar_trans"/>
</dbReference>
<keyword evidence="2" id="KW-0808">Transferase</keyword>
<keyword evidence="3" id="KW-1185">Reference proteome</keyword>
<protein>
    <submittedName>
        <fullName evidence="2">Glycosyltransferase</fullName>
        <ecNumber evidence="2">2.4.-.-</ecNumber>
    </submittedName>
</protein>
<reference evidence="2 3" key="1">
    <citation type="submission" date="2024-04" db="EMBL/GenBank/DDBJ databases">
        <title>Genome sequencing and metabolic network reconstruction of aminoacids and betaine degradation by Anoxynatronum sibiricum.</title>
        <authorList>
            <person name="Detkova E.N."/>
            <person name="Boltjanskaja Y.V."/>
            <person name="Mardanov A.V."/>
            <person name="Kevbrin V."/>
        </authorList>
    </citation>
    <scope>NUCLEOTIDE SEQUENCE [LARGE SCALE GENOMIC DNA]</scope>
    <source>
        <strain evidence="2 3">Z-7981</strain>
    </source>
</reference>
<evidence type="ECO:0000313" key="3">
    <source>
        <dbReference type="Proteomes" id="UP001407405"/>
    </source>
</evidence>
<dbReference type="Pfam" id="PF00535">
    <property type="entry name" value="Glycos_transf_2"/>
    <property type="match status" value="1"/>
</dbReference>
<proteinExistence type="predicted"/>
<dbReference type="GO" id="GO:0016757">
    <property type="term" value="F:glycosyltransferase activity"/>
    <property type="evidence" value="ECO:0007669"/>
    <property type="project" value="UniProtKB-KW"/>
</dbReference>
<dbReference type="InterPro" id="IPR001173">
    <property type="entry name" value="Glyco_trans_2-like"/>
</dbReference>
<gene>
    <name evidence="2" type="ORF">AAIG11_09840</name>
</gene>
<sequence>MKDVLLYGASTLGQAAQKYIDKTKFNVVGFIDSDSKKHGTYIDGLMIRSIDKIEEIRSKPDIILTSQHAEEILREVRNRKITNKAYVFECNMNFYNPDRFSYRITDTSKLEIKIKINDIIKQAMILIEKGDNDEAGKILDKQIQQLIHPDILLLRANLSNSIEERIKYINDAMDLFHLERISLSSDDSKMTSFDKLKASDESLIFCKTNEADIEVSKVTVLFPVYNAEDTIETALRSIMNQTWNNIEILVVDDCSEDHSVSIIKRLSKIDGRITLIELKKNQGTYVALNEGLLNATGKYVTCHGADDWSHPQKIELQANHLINNRQVVANTSQSVRTNNDLSFGKFNGKPIFLEQNTSSLMFDREIVLNEIGFWDSVRFSADSEMLKRLRSSFRIDQIEDLETGPLSLTRILDTSLTCRTNIGLGHKTGIKSQARVEYHESYTNYHFKGQSLKYEYPIRTRKFNVPQILLPENDNLDLDIVLISDFTKEGTINVKLLQKFSGKGEKKLNIGLVQSTPYGLLNGLRKISNEIRDFMNSYRNYRMVVKGEVVRTKICIIADIPDKAIFAEMRPEIVTHKTIILENKNCICDDLNEQMLS</sequence>
<dbReference type="PANTHER" id="PTHR22916">
    <property type="entry name" value="GLYCOSYLTRANSFERASE"/>
    <property type="match status" value="1"/>
</dbReference>
<dbReference type="Gene3D" id="3.90.550.10">
    <property type="entry name" value="Spore Coat Polysaccharide Biosynthesis Protein SpsA, Chain A"/>
    <property type="match status" value="1"/>
</dbReference>
<keyword evidence="2" id="KW-0328">Glycosyltransferase</keyword>
<dbReference type="Proteomes" id="UP001407405">
    <property type="component" value="Unassembled WGS sequence"/>
</dbReference>
<dbReference type="EMBL" id="JBCITM010000009">
    <property type="protein sequence ID" value="MEN1760776.1"/>
    <property type="molecule type" value="Genomic_DNA"/>
</dbReference>
<dbReference type="CDD" id="cd00761">
    <property type="entry name" value="Glyco_tranf_GTA_type"/>
    <property type="match status" value="1"/>
</dbReference>
<name>A0ABU9VUE4_9CLOT</name>
<accession>A0ABU9VUE4</accession>
<organism evidence="2 3">
    <name type="scientific">Anoxynatronum sibiricum</name>
    <dbReference type="NCBI Taxonomy" id="210623"/>
    <lineage>
        <taxon>Bacteria</taxon>
        <taxon>Bacillati</taxon>
        <taxon>Bacillota</taxon>
        <taxon>Clostridia</taxon>
        <taxon>Eubacteriales</taxon>
        <taxon>Clostridiaceae</taxon>
        <taxon>Anoxynatronum</taxon>
    </lineage>
</organism>